<dbReference type="InterPro" id="IPR041966">
    <property type="entry name" value="LOTUS-like"/>
</dbReference>
<evidence type="ECO:0000259" key="1">
    <source>
        <dbReference type="PROSITE" id="PS51644"/>
    </source>
</evidence>
<feature type="domain" description="HTH OST-type" evidence="1">
    <location>
        <begin position="55"/>
        <end position="128"/>
    </location>
</feature>
<dbReference type="AlphaFoldDB" id="A0A2S2P2J2"/>
<dbReference type="Gene3D" id="3.30.420.610">
    <property type="entry name" value="LOTUS domain-like"/>
    <property type="match status" value="1"/>
</dbReference>
<dbReference type="Pfam" id="PF12872">
    <property type="entry name" value="OST-HTH"/>
    <property type="match status" value="1"/>
</dbReference>
<evidence type="ECO:0000313" key="2">
    <source>
        <dbReference type="EMBL" id="MBY23428.1"/>
    </source>
</evidence>
<dbReference type="InterPro" id="IPR025605">
    <property type="entry name" value="OST-HTH/LOTUS_dom"/>
</dbReference>
<accession>A0A2S2P2J2</accession>
<name>A0A2S2P2J2_SCHGA</name>
<proteinExistence type="predicted"/>
<dbReference type="CDD" id="cd08824">
    <property type="entry name" value="LOTUS"/>
    <property type="match status" value="1"/>
</dbReference>
<sequence>MEHSSNDKMSVLQFQSVYQTMFGESINIETMQEKLSETIKIVKTKFGEEYVQLTPLQLFAQDMYRLLMISDGRLLLTSLEAAYLRLFGTAIQPAVYGYQSVMALITSISHTVLIENKPPKRYIVLNKELASVGIHLPNNIMKSPMPDQTEKNHCNKPDTDLMNLNESFNENNVLLSEENKTPVVVKLPALKLHPNIFNMSPMSLVNCTSPQAPHPSQVPMPTELCPPFGDKYKPITTINNNNHYNDNQFCCPMGNNDLSNTNDQDDQNQHLVHQLNDRFH</sequence>
<organism evidence="2">
    <name type="scientific">Schizaphis graminum</name>
    <name type="common">Green bug aphid</name>
    <dbReference type="NCBI Taxonomy" id="13262"/>
    <lineage>
        <taxon>Eukaryota</taxon>
        <taxon>Metazoa</taxon>
        <taxon>Ecdysozoa</taxon>
        <taxon>Arthropoda</taxon>
        <taxon>Hexapoda</taxon>
        <taxon>Insecta</taxon>
        <taxon>Pterygota</taxon>
        <taxon>Neoptera</taxon>
        <taxon>Paraneoptera</taxon>
        <taxon>Hemiptera</taxon>
        <taxon>Sternorrhyncha</taxon>
        <taxon>Aphidomorpha</taxon>
        <taxon>Aphidoidea</taxon>
        <taxon>Aphididae</taxon>
        <taxon>Aphidini</taxon>
        <taxon>Schizaphis</taxon>
    </lineage>
</organism>
<dbReference type="EMBL" id="GGMR01010809">
    <property type="protein sequence ID" value="MBY23428.1"/>
    <property type="molecule type" value="Transcribed_RNA"/>
</dbReference>
<dbReference type="PROSITE" id="PS51644">
    <property type="entry name" value="HTH_OST"/>
    <property type="match status" value="1"/>
</dbReference>
<reference evidence="2" key="1">
    <citation type="submission" date="2018-04" db="EMBL/GenBank/DDBJ databases">
        <title>Transcriptome of Schizaphis graminum biotype I.</title>
        <authorList>
            <person name="Scully E.D."/>
            <person name="Geib S.M."/>
            <person name="Palmer N.A."/>
            <person name="Koch K."/>
            <person name="Bradshaw J."/>
            <person name="Heng-Moss T."/>
            <person name="Sarath G."/>
        </authorList>
    </citation>
    <scope>NUCLEOTIDE SEQUENCE</scope>
</reference>
<protein>
    <submittedName>
        <fullName evidence="2">Limkain-b1</fullName>
    </submittedName>
</protein>
<gene>
    <name evidence="2" type="primary">Lkap</name>
    <name evidence="2" type="ORF">g.62946</name>
</gene>